<evidence type="ECO:0008006" key="3">
    <source>
        <dbReference type="Google" id="ProtNLM"/>
    </source>
</evidence>
<keyword evidence="2" id="KW-1185">Reference proteome</keyword>
<proteinExistence type="predicted"/>
<reference evidence="1" key="1">
    <citation type="journal article" date="2022" name="Int. J. Mol. Sci.">
        <title>Draft Genome of Tanacetum Coccineum: Genomic Comparison of Closely Related Tanacetum-Family Plants.</title>
        <authorList>
            <person name="Yamashiro T."/>
            <person name="Shiraishi A."/>
            <person name="Nakayama K."/>
            <person name="Satake H."/>
        </authorList>
    </citation>
    <scope>NUCLEOTIDE SEQUENCE</scope>
</reference>
<evidence type="ECO:0000313" key="2">
    <source>
        <dbReference type="Proteomes" id="UP001151760"/>
    </source>
</evidence>
<gene>
    <name evidence="1" type="ORF">Tco_1081938</name>
</gene>
<evidence type="ECO:0000313" key="1">
    <source>
        <dbReference type="EMBL" id="GJT93093.1"/>
    </source>
</evidence>
<sequence>MKMAQSMNGHDDHVSVSEKELEEYMHASNVNVSNFVPVKLSGQSNYRMWKAQMLSFLDKLMIRDIVENRENWFKSKSEDFVKKYDILLKGWILGSLNEGLLRYFDYPASGHCIWVTLSGYPTGL</sequence>
<organism evidence="1 2">
    <name type="scientific">Tanacetum coccineum</name>
    <dbReference type="NCBI Taxonomy" id="301880"/>
    <lineage>
        <taxon>Eukaryota</taxon>
        <taxon>Viridiplantae</taxon>
        <taxon>Streptophyta</taxon>
        <taxon>Embryophyta</taxon>
        <taxon>Tracheophyta</taxon>
        <taxon>Spermatophyta</taxon>
        <taxon>Magnoliopsida</taxon>
        <taxon>eudicotyledons</taxon>
        <taxon>Gunneridae</taxon>
        <taxon>Pentapetalae</taxon>
        <taxon>asterids</taxon>
        <taxon>campanulids</taxon>
        <taxon>Asterales</taxon>
        <taxon>Asteraceae</taxon>
        <taxon>Asteroideae</taxon>
        <taxon>Anthemideae</taxon>
        <taxon>Anthemidinae</taxon>
        <taxon>Tanacetum</taxon>
    </lineage>
</organism>
<reference evidence="1" key="2">
    <citation type="submission" date="2022-01" db="EMBL/GenBank/DDBJ databases">
        <authorList>
            <person name="Yamashiro T."/>
            <person name="Shiraishi A."/>
            <person name="Satake H."/>
            <person name="Nakayama K."/>
        </authorList>
    </citation>
    <scope>NUCLEOTIDE SEQUENCE</scope>
</reference>
<dbReference type="EMBL" id="BQNB010020171">
    <property type="protein sequence ID" value="GJT93093.1"/>
    <property type="molecule type" value="Genomic_DNA"/>
</dbReference>
<comment type="caution">
    <text evidence="1">The sequence shown here is derived from an EMBL/GenBank/DDBJ whole genome shotgun (WGS) entry which is preliminary data.</text>
</comment>
<name>A0ABQ5HZ29_9ASTR</name>
<protein>
    <recommendedName>
        <fullName evidence="3">Retrotransposon Copia-like N-terminal domain-containing protein</fullName>
    </recommendedName>
</protein>
<dbReference type="Proteomes" id="UP001151760">
    <property type="component" value="Unassembled WGS sequence"/>
</dbReference>
<accession>A0ABQ5HZ29</accession>